<evidence type="ECO:0000256" key="8">
    <source>
        <dbReference type="SAM" id="Phobius"/>
    </source>
</evidence>
<evidence type="ECO:0000256" key="1">
    <source>
        <dbReference type="ARBA" id="ARBA00004651"/>
    </source>
</evidence>
<gene>
    <name evidence="10" type="ORF">CLV70_101425</name>
</gene>
<dbReference type="PROSITE" id="PS50850">
    <property type="entry name" value="MFS"/>
    <property type="match status" value="1"/>
</dbReference>
<feature type="transmembrane region" description="Helical" evidence="8">
    <location>
        <begin position="135"/>
        <end position="155"/>
    </location>
</feature>
<dbReference type="AlphaFoldDB" id="A0A2T0SIS2"/>
<dbReference type="Gene3D" id="1.20.1250.20">
    <property type="entry name" value="MFS general substrate transporter like domains"/>
    <property type="match status" value="1"/>
</dbReference>
<feature type="transmembrane region" description="Helical" evidence="8">
    <location>
        <begin position="300"/>
        <end position="317"/>
    </location>
</feature>
<feature type="domain" description="Major facilitator superfamily (MFS) profile" evidence="9">
    <location>
        <begin position="10"/>
        <end position="487"/>
    </location>
</feature>
<feature type="transmembrane region" description="Helical" evidence="8">
    <location>
        <begin position="463"/>
        <end position="483"/>
    </location>
</feature>
<dbReference type="EMBL" id="PVZG01000001">
    <property type="protein sequence ID" value="PRY33263.1"/>
    <property type="molecule type" value="Genomic_DNA"/>
</dbReference>
<keyword evidence="2" id="KW-0813">Transport</keyword>
<evidence type="ECO:0000256" key="3">
    <source>
        <dbReference type="ARBA" id="ARBA00022475"/>
    </source>
</evidence>
<feature type="transmembrane region" description="Helical" evidence="8">
    <location>
        <begin position="76"/>
        <end position="95"/>
    </location>
</feature>
<dbReference type="Gene3D" id="1.20.1720.10">
    <property type="entry name" value="Multidrug resistance protein D"/>
    <property type="match status" value="1"/>
</dbReference>
<feature type="transmembrane region" description="Helical" evidence="8">
    <location>
        <begin position="161"/>
        <end position="183"/>
    </location>
</feature>
<evidence type="ECO:0000313" key="10">
    <source>
        <dbReference type="EMBL" id="PRY33263.1"/>
    </source>
</evidence>
<evidence type="ECO:0000256" key="4">
    <source>
        <dbReference type="ARBA" id="ARBA00022692"/>
    </source>
</evidence>
<dbReference type="PANTHER" id="PTHR42718">
    <property type="entry name" value="MAJOR FACILITATOR SUPERFAMILY MULTIDRUG TRANSPORTER MFSC"/>
    <property type="match status" value="1"/>
</dbReference>
<comment type="subcellular location">
    <subcellularLocation>
        <location evidence="1">Cell membrane</location>
        <topology evidence="1">Multi-pass membrane protein</topology>
    </subcellularLocation>
</comment>
<dbReference type="Pfam" id="PF07690">
    <property type="entry name" value="MFS_1"/>
    <property type="match status" value="1"/>
</dbReference>
<evidence type="ECO:0000256" key="5">
    <source>
        <dbReference type="ARBA" id="ARBA00022989"/>
    </source>
</evidence>
<protein>
    <submittedName>
        <fullName evidence="10">EmrB/QacA subfamily drug resistance transporter</fullName>
    </submittedName>
</protein>
<evidence type="ECO:0000256" key="7">
    <source>
        <dbReference type="SAM" id="MobiDB-lite"/>
    </source>
</evidence>
<feature type="transmembrane region" description="Helical" evidence="8">
    <location>
        <begin position="356"/>
        <end position="379"/>
    </location>
</feature>
<proteinExistence type="predicted"/>
<dbReference type="InterPro" id="IPR004638">
    <property type="entry name" value="EmrB-like"/>
</dbReference>
<dbReference type="GO" id="GO:0005886">
    <property type="term" value="C:plasma membrane"/>
    <property type="evidence" value="ECO:0007669"/>
    <property type="project" value="UniProtKB-SubCell"/>
</dbReference>
<accession>A0A2T0SIS2</accession>
<evidence type="ECO:0000313" key="11">
    <source>
        <dbReference type="Proteomes" id="UP000239209"/>
    </source>
</evidence>
<dbReference type="NCBIfam" id="TIGR00711">
    <property type="entry name" value="efflux_EmrB"/>
    <property type="match status" value="1"/>
</dbReference>
<dbReference type="PANTHER" id="PTHR42718:SF42">
    <property type="entry name" value="EXPORT PROTEIN"/>
    <property type="match status" value="1"/>
</dbReference>
<feature type="transmembrane region" description="Helical" evidence="8">
    <location>
        <begin position="101"/>
        <end position="126"/>
    </location>
</feature>
<feature type="transmembrane region" description="Helical" evidence="8">
    <location>
        <begin position="195"/>
        <end position="215"/>
    </location>
</feature>
<name>A0A2T0SIS2_9ACTN</name>
<dbReference type="RefSeq" id="WP_106124583.1">
    <property type="nucleotide sequence ID" value="NZ_PVZG01000001.1"/>
</dbReference>
<organism evidence="10 11">
    <name type="scientific">Pseudosporangium ferrugineum</name>
    <dbReference type="NCBI Taxonomy" id="439699"/>
    <lineage>
        <taxon>Bacteria</taxon>
        <taxon>Bacillati</taxon>
        <taxon>Actinomycetota</taxon>
        <taxon>Actinomycetes</taxon>
        <taxon>Micromonosporales</taxon>
        <taxon>Micromonosporaceae</taxon>
        <taxon>Pseudosporangium</taxon>
    </lineage>
</organism>
<feature type="transmembrane region" description="Helical" evidence="8">
    <location>
        <begin position="324"/>
        <end position="344"/>
    </location>
</feature>
<dbReference type="GO" id="GO:0022857">
    <property type="term" value="F:transmembrane transporter activity"/>
    <property type="evidence" value="ECO:0007669"/>
    <property type="project" value="InterPro"/>
</dbReference>
<feature type="transmembrane region" description="Helical" evidence="8">
    <location>
        <begin position="400"/>
        <end position="417"/>
    </location>
</feature>
<feature type="transmembrane region" description="Helical" evidence="8">
    <location>
        <begin position="45"/>
        <end position="64"/>
    </location>
</feature>
<evidence type="ECO:0000259" key="9">
    <source>
        <dbReference type="PROSITE" id="PS50850"/>
    </source>
</evidence>
<dbReference type="InterPro" id="IPR011701">
    <property type="entry name" value="MFS"/>
</dbReference>
<dbReference type="SUPFAM" id="SSF103473">
    <property type="entry name" value="MFS general substrate transporter"/>
    <property type="match status" value="1"/>
</dbReference>
<evidence type="ECO:0000256" key="6">
    <source>
        <dbReference type="ARBA" id="ARBA00023136"/>
    </source>
</evidence>
<evidence type="ECO:0000256" key="2">
    <source>
        <dbReference type="ARBA" id="ARBA00022448"/>
    </source>
</evidence>
<keyword evidence="11" id="KW-1185">Reference proteome</keyword>
<feature type="transmembrane region" description="Helical" evidence="8">
    <location>
        <begin position="265"/>
        <end position="288"/>
    </location>
</feature>
<comment type="caution">
    <text evidence="10">The sequence shown here is derived from an EMBL/GenBank/DDBJ whole genome shotgun (WGS) entry which is preliminary data.</text>
</comment>
<dbReference type="OrthoDB" id="9781469at2"/>
<dbReference type="Proteomes" id="UP000239209">
    <property type="component" value="Unassembled WGS sequence"/>
</dbReference>
<reference evidence="10 11" key="1">
    <citation type="submission" date="2018-03" db="EMBL/GenBank/DDBJ databases">
        <title>Genomic Encyclopedia of Archaeal and Bacterial Type Strains, Phase II (KMG-II): from individual species to whole genera.</title>
        <authorList>
            <person name="Goeker M."/>
        </authorList>
    </citation>
    <scope>NUCLEOTIDE SEQUENCE [LARGE SCALE GENOMIC DNA]</scope>
    <source>
        <strain evidence="10 11">DSM 45348</strain>
    </source>
</reference>
<keyword evidence="5 8" id="KW-1133">Transmembrane helix</keyword>
<sequence length="511" mass="51812">MATSTSRWWALAALSLSTIAIGLDGTVLSVALPTLAGDLNASTGDLQWFTTSYLLVLAAALLPAGMLGDRFGRKRMLLGALAVFGIASAACSYATTSGQLIGARAALGLGAAVIMPLSSAVLTVIFEPAERTRALTVWITANTLGIPLGPLVGGWLLDHFWWGSVFLINLPLVVVGIVAVALWVPESHGDRTRRFDPAGIVLSAVGLVVTTYGIIEAGERGWSDPRSLVTVAAGVAVMAAFVLWQRRAQAPLVDLALFRSRAFTWGSILATVASFAMFGLLFALPLFYQAVRGNDAFGTGLRLLPVIGGLMVGARLAGRLEPKLGAKAVVTAGLVMIAGSLFAGTATGPGTGYGFVAAWITVTGVGLGFTMPPAMNAALGALSKERSGVGSGLIQAMRQVGSAIGVAVLGTVLNSAYRDGIDGSGLPAAARESVSAGMSVAARLGDPAAAAVVRSAFTDGMGAALLVAGVIAVAGAILSVAFLPGRPAAPANPEEVTLPPVSPQAAAESTV</sequence>
<keyword evidence="3" id="KW-1003">Cell membrane</keyword>
<keyword evidence="6 8" id="KW-0472">Membrane</keyword>
<dbReference type="InterPro" id="IPR020846">
    <property type="entry name" value="MFS_dom"/>
</dbReference>
<dbReference type="InterPro" id="IPR036259">
    <property type="entry name" value="MFS_trans_sf"/>
</dbReference>
<keyword evidence="4 8" id="KW-0812">Transmembrane</keyword>
<feature type="region of interest" description="Disordered" evidence="7">
    <location>
        <begin position="491"/>
        <end position="511"/>
    </location>
</feature>
<feature type="transmembrane region" description="Helical" evidence="8">
    <location>
        <begin position="227"/>
        <end position="244"/>
    </location>
</feature>